<evidence type="ECO:0000313" key="1">
    <source>
        <dbReference type="EMBL" id="CAI7995787.1"/>
    </source>
</evidence>
<accession>A0AA35QYS6</accession>
<dbReference type="EMBL" id="CASHTH010000258">
    <property type="protein sequence ID" value="CAI7995787.1"/>
    <property type="molecule type" value="Genomic_DNA"/>
</dbReference>
<evidence type="ECO:0000313" key="2">
    <source>
        <dbReference type="Proteomes" id="UP001174909"/>
    </source>
</evidence>
<dbReference type="AlphaFoldDB" id="A0AA35QYS6"/>
<reference evidence="1" key="1">
    <citation type="submission" date="2023-03" db="EMBL/GenBank/DDBJ databases">
        <authorList>
            <person name="Steffen K."/>
            <person name="Cardenas P."/>
        </authorList>
    </citation>
    <scope>NUCLEOTIDE SEQUENCE</scope>
</reference>
<sequence length="215" mass="24109">MSIRYGVSLLTDPDFTARLYRARQLICGQFACWAAEMHMVHLPVSDYFMLDPADGAATEATLAAELEQLANRYRRVSPRFPMFNRGITTTRPTESDGNIWVDFSPEVVNESLYRLQSLVADLLERNQAVSGDRLVYGRDFPPQMPLLSHADLPDSVFDAALEFAAAVTDELKVSQITRSWRLILIRFESNAAGDDWSGGRWAADLSWKALASFGL</sequence>
<dbReference type="Proteomes" id="UP001174909">
    <property type="component" value="Unassembled WGS sequence"/>
</dbReference>
<gene>
    <name evidence="1" type="ORF">GBAR_LOCUS1754</name>
</gene>
<protein>
    <submittedName>
        <fullName evidence="1">Uncharacterized protein</fullName>
    </submittedName>
</protein>
<comment type="caution">
    <text evidence="1">The sequence shown here is derived from an EMBL/GenBank/DDBJ whole genome shotgun (WGS) entry which is preliminary data.</text>
</comment>
<keyword evidence="2" id="KW-1185">Reference proteome</keyword>
<organism evidence="1 2">
    <name type="scientific">Geodia barretti</name>
    <name type="common">Barrett's horny sponge</name>
    <dbReference type="NCBI Taxonomy" id="519541"/>
    <lineage>
        <taxon>Eukaryota</taxon>
        <taxon>Metazoa</taxon>
        <taxon>Porifera</taxon>
        <taxon>Demospongiae</taxon>
        <taxon>Heteroscleromorpha</taxon>
        <taxon>Tetractinellida</taxon>
        <taxon>Astrophorina</taxon>
        <taxon>Geodiidae</taxon>
        <taxon>Geodia</taxon>
    </lineage>
</organism>
<name>A0AA35QYS6_GEOBA</name>
<proteinExistence type="predicted"/>